<organism evidence="2 3">
    <name type="scientific">Conger conger</name>
    <name type="common">Conger eel</name>
    <name type="synonym">Muraena conger</name>
    <dbReference type="NCBI Taxonomy" id="82655"/>
    <lineage>
        <taxon>Eukaryota</taxon>
        <taxon>Metazoa</taxon>
        <taxon>Chordata</taxon>
        <taxon>Craniata</taxon>
        <taxon>Vertebrata</taxon>
        <taxon>Euteleostomi</taxon>
        <taxon>Actinopterygii</taxon>
        <taxon>Neopterygii</taxon>
        <taxon>Teleostei</taxon>
        <taxon>Anguilliformes</taxon>
        <taxon>Congridae</taxon>
        <taxon>Conger</taxon>
    </lineage>
</organism>
<comment type="caution">
    <text evidence="2">The sequence shown here is derived from an EMBL/GenBank/DDBJ whole genome shotgun (WGS) entry which is preliminary data.</text>
</comment>
<evidence type="ECO:0000259" key="1">
    <source>
        <dbReference type="Pfam" id="PF09090"/>
    </source>
</evidence>
<dbReference type="EMBL" id="JAFJMO010000007">
    <property type="protein sequence ID" value="KAJ8272020.1"/>
    <property type="molecule type" value="Genomic_DNA"/>
</dbReference>
<name>A0A9Q1DJ64_CONCO</name>
<dbReference type="GO" id="GO:0016070">
    <property type="term" value="P:RNA metabolic process"/>
    <property type="evidence" value="ECO:0007669"/>
    <property type="project" value="InterPro"/>
</dbReference>
<evidence type="ECO:0000313" key="2">
    <source>
        <dbReference type="EMBL" id="KAJ8272020.1"/>
    </source>
</evidence>
<dbReference type="InterPro" id="IPR015174">
    <property type="entry name" value="MIF4G-like_typ-2"/>
</dbReference>
<sequence>MCTTPVAIAGSNAIKKHTCNEEILAVLKEVPNPNQEEDDDRGYSFNPLKIDVFLQTLLHLAAKSFSHSFSALANPVKLPDCPAPTVPHQLLPMF</sequence>
<feature type="domain" description="MIF4G-like type 2" evidence="1">
    <location>
        <begin position="12"/>
        <end position="72"/>
    </location>
</feature>
<protein>
    <recommendedName>
        <fullName evidence="1">MIF4G-like type 2 domain-containing protein</fullName>
    </recommendedName>
</protein>
<proteinExistence type="predicted"/>
<reference evidence="2" key="1">
    <citation type="journal article" date="2023" name="Science">
        <title>Genome structures resolve the early diversification of teleost fishes.</title>
        <authorList>
            <person name="Parey E."/>
            <person name="Louis A."/>
            <person name="Montfort J."/>
            <person name="Bouchez O."/>
            <person name="Roques C."/>
            <person name="Iampietro C."/>
            <person name="Lluch J."/>
            <person name="Castinel A."/>
            <person name="Donnadieu C."/>
            <person name="Desvignes T."/>
            <person name="Floi Bucao C."/>
            <person name="Jouanno E."/>
            <person name="Wen M."/>
            <person name="Mejri S."/>
            <person name="Dirks R."/>
            <person name="Jansen H."/>
            <person name="Henkel C."/>
            <person name="Chen W.J."/>
            <person name="Zahm M."/>
            <person name="Cabau C."/>
            <person name="Klopp C."/>
            <person name="Thompson A.W."/>
            <person name="Robinson-Rechavi M."/>
            <person name="Braasch I."/>
            <person name="Lecointre G."/>
            <person name="Bobe J."/>
            <person name="Postlethwait J.H."/>
            <person name="Berthelot C."/>
            <person name="Roest Crollius H."/>
            <person name="Guiguen Y."/>
        </authorList>
    </citation>
    <scope>NUCLEOTIDE SEQUENCE</scope>
    <source>
        <strain evidence="2">Concon-B</strain>
    </source>
</reference>
<keyword evidence="3" id="KW-1185">Reference proteome</keyword>
<gene>
    <name evidence="2" type="ORF">COCON_G00108790</name>
</gene>
<evidence type="ECO:0000313" key="3">
    <source>
        <dbReference type="Proteomes" id="UP001152803"/>
    </source>
</evidence>
<dbReference type="AlphaFoldDB" id="A0A9Q1DJ64"/>
<dbReference type="Gene3D" id="1.25.40.180">
    <property type="match status" value="1"/>
</dbReference>
<dbReference type="SUPFAM" id="SSF48371">
    <property type="entry name" value="ARM repeat"/>
    <property type="match status" value="1"/>
</dbReference>
<dbReference type="Proteomes" id="UP001152803">
    <property type="component" value="Unassembled WGS sequence"/>
</dbReference>
<accession>A0A9Q1DJ64</accession>
<dbReference type="OrthoDB" id="10252707at2759"/>
<dbReference type="Pfam" id="PF09090">
    <property type="entry name" value="MIF4G_like_2"/>
    <property type="match status" value="1"/>
</dbReference>
<dbReference type="InterPro" id="IPR016024">
    <property type="entry name" value="ARM-type_fold"/>
</dbReference>